<dbReference type="EC" id="5.2.1.8" evidence="5"/>
<comment type="caution">
    <text evidence="8">The sequence shown here is derived from an EMBL/GenBank/DDBJ whole genome shotgun (WGS) entry which is preliminary data.</text>
</comment>
<keyword evidence="4 5" id="KW-0413">Isomerase</keyword>
<evidence type="ECO:0000313" key="8">
    <source>
        <dbReference type="EMBL" id="GEN33749.1"/>
    </source>
</evidence>
<dbReference type="InterPro" id="IPR020892">
    <property type="entry name" value="Cyclophilin-type_PPIase_CS"/>
</dbReference>
<keyword evidence="3 5" id="KW-0697">Rotamase</keyword>
<comment type="function">
    <text evidence="2 5">PPIases accelerate the folding of proteins. It catalyzes the cis-trans isomerization of proline imidic peptide bonds in oligopeptides.</text>
</comment>
<feature type="chain" id="PRO_5039755161" description="Peptidyl-prolyl cis-trans isomerase" evidence="5">
    <location>
        <begin position="22"/>
        <end position="218"/>
    </location>
</feature>
<keyword evidence="5" id="KW-0732">Signal</keyword>
<evidence type="ECO:0000259" key="7">
    <source>
        <dbReference type="PROSITE" id="PS50072"/>
    </source>
</evidence>
<dbReference type="PROSITE" id="PS50072">
    <property type="entry name" value="CSA_PPIASE_2"/>
    <property type="match status" value="1"/>
</dbReference>
<dbReference type="EMBL" id="BJXX01000052">
    <property type="protein sequence ID" value="GEN33749.1"/>
    <property type="molecule type" value="Genomic_DNA"/>
</dbReference>
<dbReference type="GO" id="GO:0006457">
    <property type="term" value="P:protein folding"/>
    <property type="evidence" value="ECO:0007669"/>
    <property type="project" value="InterPro"/>
</dbReference>
<feature type="signal peptide" evidence="5">
    <location>
        <begin position="1"/>
        <end position="21"/>
    </location>
</feature>
<organism evidence="8 9">
    <name type="scientific">Aneurinibacillus danicus</name>
    <dbReference type="NCBI Taxonomy" id="267746"/>
    <lineage>
        <taxon>Bacteria</taxon>
        <taxon>Bacillati</taxon>
        <taxon>Bacillota</taxon>
        <taxon>Bacilli</taxon>
        <taxon>Bacillales</taxon>
        <taxon>Paenibacillaceae</taxon>
        <taxon>Aneurinibacillus group</taxon>
        <taxon>Aneurinibacillus</taxon>
    </lineage>
</organism>
<evidence type="ECO:0000256" key="3">
    <source>
        <dbReference type="ARBA" id="ARBA00023110"/>
    </source>
</evidence>
<feature type="region of interest" description="Disordered" evidence="6">
    <location>
        <begin position="23"/>
        <end position="46"/>
    </location>
</feature>
<evidence type="ECO:0000256" key="4">
    <source>
        <dbReference type="ARBA" id="ARBA00023235"/>
    </source>
</evidence>
<dbReference type="PROSITE" id="PS00170">
    <property type="entry name" value="CSA_PPIASE_1"/>
    <property type="match status" value="1"/>
</dbReference>
<reference evidence="8 9" key="1">
    <citation type="submission" date="2019-07" db="EMBL/GenBank/DDBJ databases">
        <title>Whole genome shotgun sequence of Aneurinibacillus danicus NBRC 102444.</title>
        <authorList>
            <person name="Hosoyama A."/>
            <person name="Uohara A."/>
            <person name="Ohji S."/>
            <person name="Ichikawa N."/>
        </authorList>
    </citation>
    <scope>NUCLEOTIDE SEQUENCE [LARGE SCALE GENOMIC DNA]</scope>
    <source>
        <strain evidence="8 9">NBRC 102444</strain>
    </source>
</reference>
<dbReference type="Pfam" id="PF00160">
    <property type="entry name" value="Pro_isomerase"/>
    <property type="match status" value="1"/>
</dbReference>
<accession>A0A511V4Q2</accession>
<dbReference type="PROSITE" id="PS51257">
    <property type="entry name" value="PROKAR_LIPOPROTEIN"/>
    <property type="match status" value="1"/>
</dbReference>
<protein>
    <recommendedName>
        <fullName evidence="5">Peptidyl-prolyl cis-trans isomerase</fullName>
        <shortName evidence="5">PPIase</shortName>
        <ecNumber evidence="5">5.2.1.8</ecNumber>
    </recommendedName>
</protein>
<dbReference type="Proteomes" id="UP000321157">
    <property type="component" value="Unassembled WGS sequence"/>
</dbReference>
<evidence type="ECO:0000256" key="6">
    <source>
        <dbReference type="SAM" id="MobiDB-lite"/>
    </source>
</evidence>
<dbReference type="GO" id="GO:0003755">
    <property type="term" value="F:peptidyl-prolyl cis-trans isomerase activity"/>
    <property type="evidence" value="ECO:0007669"/>
    <property type="project" value="UniProtKB-UniRule"/>
</dbReference>
<dbReference type="PRINTS" id="PR00153">
    <property type="entry name" value="CSAPPISMRASE"/>
</dbReference>
<comment type="catalytic activity">
    <reaction evidence="1 5">
        <text>[protein]-peptidylproline (omega=180) = [protein]-peptidylproline (omega=0)</text>
        <dbReference type="Rhea" id="RHEA:16237"/>
        <dbReference type="Rhea" id="RHEA-COMP:10747"/>
        <dbReference type="Rhea" id="RHEA-COMP:10748"/>
        <dbReference type="ChEBI" id="CHEBI:83833"/>
        <dbReference type="ChEBI" id="CHEBI:83834"/>
        <dbReference type="EC" id="5.2.1.8"/>
    </reaction>
</comment>
<dbReference type="PANTHER" id="PTHR45625">
    <property type="entry name" value="PEPTIDYL-PROLYL CIS-TRANS ISOMERASE-RELATED"/>
    <property type="match status" value="1"/>
</dbReference>
<sequence length="218" mass="23806">MKRKHLALLTLALAAALTTTACSSNQGQQSSPATGQEQKQPVKQWDKAPAMQIDPNKTYIAHVETNKGKFSIELFAKDAPKTVNNFVFLSKENFYDGVIFHRIMKNFMIQTGDPLGNGMGGPGYQFEDELPSKHKYEKGIVAMANSGPNTNGSQFFIGNGEGVEGLNSQPKYTIFGKVIDGMDTIEAISSTPVAQNPLGEFSSPVEKVFIKSIKIEEK</sequence>
<feature type="compositionally biased region" description="Polar residues" evidence="6">
    <location>
        <begin position="23"/>
        <end position="41"/>
    </location>
</feature>
<keyword evidence="9" id="KW-1185">Reference proteome</keyword>
<dbReference type="CDD" id="cd00317">
    <property type="entry name" value="cyclophilin"/>
    <property type="match status" value="1"/>
</dbReference>
<dbReference type="SUPFAM" id="SSF50891">
    <property type="entry name" value="Cyclophilin-like"/>
    <property type="match status" value="1"/>
</dbReference>
<feature type="domain" description="PPIase cyclophilin-type" evidence="7">
    <location>
        <begin position="57"/>
        <end position="215"/>
    </location>
</feature>
<evidence type="ECO:0000313" key="9">
    <source>
        <dbReference type="Proteomes" id="UP000321157"/>
    </source>
</evidence>
<comment type="similarity">
    <text evidence="5">Belongs to the cyclophilin-type PPIase family.</text>
</comment>
<evidence type="ECO:0000256" key="2">
    <source>
        <dbReference type="ARBA" id="ARBA00002388"/>
    </source>
</evidence>
<dbReference type="InterPro" id="IPR002130">
    <property type="entry name" value="Cyclophilin-type_PPIase_dom"/>
</dbReference>
<dbReference type="AlphaFoldDB" id="A0A511V4Q2"/>
<dbReference type="InterPro" id="IPR029000">
    <property type="entry name" value="Cyclophilin-like_dom_sf"/>
</dbReference>
<proteinExistence type="inferred from homology"/>
<evidence type="ECO:0000256" key="1">
    <source>
        <dbReference type="ARBA" id="ARBA00000971"/>
    </source>
</evidence>
<name>A0A511V4Q2_9BACL</name>
<dbReference type="RefSeq" id="WP_146809070.1">
    <property type="nucleotide sequence ID" value="NZ_BJXX01000052.1"/>
</dbReference>
<dbReference type="InterPro" id="IPR044666">
    <property type="entry name" value="Cyclophilin_A-like"/>
</dbReference>
<dbReference type="OrthoDB" id="9807797at2"/>
<dbReference type="Gene3D" id="2.40.100.10">
    <property type="entry name" value="Cyclophilin-like"/>
    <property type="match status" value="1"/>
</dbReference>
<gene>
    <name evidence="8" type="ORF">ADA01nite_12090</name>
</gene>
<dbReference type="PANTHER" id="PTHR45625:SF4">
    <property type="entry name" value="PEPTIDYLPROLYL ISOMERASE DOMAIN AND WD REPEAT-CONTAINING PROTEIN 1"/>
    <property type="match status" value="1"/>
</dbReference>
<evidence type="ECO:0000256" key="5">
    <source>
        <dbReference type="RuleBase" id="RU363019"/>
    </source>
</evidence>